<gene>
    <name evidence="5" type="ORF">AAY42_01150</name>
</gene>
<evidence type="ECO:0000313" key="6">
    <source>
        <dbReference type="Proteomes" id="UP000050827"/>
    </source>
</evidence>
<evidence type="ECO:0000313" key="5">
    <source>
        <dbReference type="EMBL" id="KQC28663.1"/>
    </source>
</evidence>
<dbReference type="NCBIfam" id="TIGR04534">
    <property type="entry name" value="ELWxxDGT_rpt"/>
    <property type="match status" value="1"/>
</dbReference>
<name>A0A0Q0XIX4_9FLAO</name>
<dbReference type="GO" id="GO:0005509">
    <property type="term" value="F:calcium ion binding"/>
    <property type="evidence" value="ECO:0007669"/>
    <property type="project" value="InterPro"/>
</dbReference>
<reference evidence="5 6" key="1">
    <citation type="submission" date="2015-04" db="EMBL/GenBank/DDBJ databases">
        <title>Complete genome of flavobacterium.</title>
        <authorList>
            <person name="Kwon Y.M."/>
            <person name="Kim S.-J."/>
        </authorList>
    </citation>
    <scope>NUCLEOTIDE SEQUENCE [LARGE SCALE GENOMIC DNA]</scope>
    <source>
        <strain evidence="5 6">DK169</strain>
    </source>
</reference>
<dbReference type="PATRIC" id="fig|1547436.3.peg.236"/>
<organism evidence="5 6">
    <name type="scientific">Flagellimonas eckloniae</name>
    <dbReference type="NCBI Taxonomy" id="346185"/>
    <lineage>
        <taxon>Bacteria</taxon>
        <taxon>Pseudomonadati</taxon>
        <taxon>Bacteroidota</taxon>
        <taxon>Flavobacteriia</taxon>
        <taxon>Flavobacteriales</taxon>
        <taxon>Flavobacteriaceae</taxon>
        <taxon>Flagellimonas</taxon>
    </lineage>
</organism>
<dbReference type="OrthoDB" id="1489153at2"/>
<feature type="domain" description="Secretion system C-terminal sorting" evidence="4">
    <location>
        <begin position="1211"/>
        <end position="1277"/>
    </location>
</feature>
<dbReference type="Pfam" id="PF18962">
    <property type="entry name" value="Por_Secre_tail"/>
    <property type="match status" value="1"/>
</dbReference>
<keyword evidence="6" id="KW-1185">Reference proteome</keyword>
<dbReference type="Proteomes" id="UP000050827">
    <property type="component" value="Unassembled WGS sequence"/>
</dbReference>
<dbReference type="Gene3D" id="4.10.1080.10">
    <property type="entry name" value="TSP type-3 repeat"/>
    <property type="match status" value="1"/>
</dbReference>
<dbReference type="PANTHER" id="PTHR10199:SF119">
    <property type="entry name" value="RE20510P"/>
    <property type="match status" value="1"/>
</dbReference>
<keyword evidence="1" id="KW-0732">Signal</keyword>
<dbReference type="Pfam" id="PF02412">
    <property type="entry name" value="TSP_3"/>
    <property type="match status" value="2"/>
</dbReference>
<evidence type="ECO:0000256" key="1">
    <source>
        <dbReference type="ARBA" id="ARBA00022729"/>
    </source>
</evidence>
<keyword evidence="3" id="KW-0472">Membrane</keyword>
<keyword evidence="3" id="KW-1133">Transmembrane helix</keyword>
<dbReference type="SUPFAM" id="SSF103647">
    <property type="entry name" value="TSP type-3 repeat"/>
    <property type="match status" value="2"/>
</dbReference>
<dbReference type="RefSeq" id="WP_055392180.1">
    <property type="nucleotide sequence ID" value="NZ_LCTZ01000002.1"/>
</dbReference>
<dbReference type="PANTHER" id="PTHR10199">
    <property type="entry name" value="THROMBOSPONDIN"/>
    <property type="match status" value="1"/>
</dbReference>
<dbReference type="InterPro" id="IPR030916">
    <property type="entry name" value="ELWxxDGT_rpt"/>
</dbReference>
<dbReference type="InterPro" id="IPR028974">
    <property type="entry name" value="TSP_type-3_rpt"/>
</dbReference>
<protein>
    <recommendedName>
        <fullName evidence="4">Secretion system C-terminal sorting domain-containing protein</fullName>
    </recommendedName>
</protein>
<proteinExistence type="predicted"/>
<dbReference type="STRING" id="346185.AAY42_01150"/>
<sequence>MKKKTTIVWISQGIEINEQPIEMIDKLYTPFLLLVIFPFFVAIGQTLDAELLELKFSNDGDPERFTRSENGFYFTADDDELWFTDGTVDKAYLFATSNPKGDISLIYPAGDMVFFVAEANNRTKELWVSDGTEEGTFQLTDRSLSISQDDSIRDIKMFGNNIYFGAYDEMLGFELWVSDGSSEGTYVLKDINEGDQDSSPFDFFVFEGSLFFKAYTEELGTELWKSDGTSDGTTWFKDINEGDVSAFTYAGGYEVLEDSFYFFANSGINGSELWKSDGSAEGTFLLKDINQQFDGSSSNTQMTGGAINGSLIFVANDGLSGNELWVTDGTEEGTKILKDIAPDFASGINPYNFDIVFSGSSAFFYATDAGEENGLWISNGTTEGTKFLKEVAVSNLTYDDTKESVAFFGNGSGYDRILWQSDGTLEGTQPISEKATASNISSHENNIIIINGKIFFAAETEHHGIELWSSDGTDTGTSLFKDLDSSYGVIPSLLTAVGNQLFFRGNEYGYYGLCTSDGTIEGTKYLDINLDGQSIDEDSEFIDFNGKLVVSANDGTHGYELWISDGTQEGTKMIKDINPGSASSMYNEFYAKTFTVINDRLYFIADDGVYGSELWTSDGTESGTYRITDIAQGIGNHFGSYPLHLTGYNGMIYFSASDGTGSALYRTDGTSEGTIKLVELDRIEMIELLDDRLILAAQNLDSSDDSFYLWSFDPSMETIENLNMAIGYNDIPYRAILNEELFFYGGNILTDEIGILKTNGKYGGNILLLDRSDHPYQNFGIGNVLRCGGNVYFGVQEGFSSDKELWKTDGSVEGTVPIISEQEGVFNYIGELECFNGNLFFKQTVDSKKIYLTTGETDEVYDLDINVTNNSSAPNSINNLTKVGNRLFFDGSTEENGSEIYTAYPLNIIAGSNLTDSDEDGVIDLFDECPDTELGIEVNSVGCAQNQLDDDNDGITNNLDQCPTTLPNETVDQNGCSESDVLDTDEDGVNDTLDLCPDTPTGEFVDENGCAQSQLDDDEDGVMNDRDLCPETLPIYAVDSDGCPVVFELPANNFSIETVGVTCVDKNNGQLLITANENHDYTARVNSDDYNFSTELIIQNLYAGKYELCITIAEEPDYIKCFNFEIAEAEQVTGKSSSSISNQKLLENIEMFSGTAPYTVAVNGSEQLTTMSSSFSVEVKQGDLVQVMSKFPCEGVFERKIEITEGMTFAPNPTTDNIYIYMHENPPPNINVSIYNSDLKLVRYGLLEVTNGTLKVSLESLSSGMYYIRIGSGNSDALKIIKK</sequence>
<comment type="caution">
    <text evidence="5">The sequence shown here is derived from an EMBL/GenBank/DDBJ whole genome shotgun (WGS) entry which is preliminary data.</text>
</comment>
<evidence type="ECO:0000256" key="2">
    <source>
        <dbReference type="ARBA" id="ARBA00022837"/>
    </source>
</evidence>
<dbReference type="InterPro" id="IPR003367">
    <property type="entry name" value="Thrombospondin_3-like_rpt"/>
</dbReference>
<dbReference type="EMBL" id="LCTZ01000002">
    <property type="protein sequence ID" value="KQC28663.1"/>
    <property type="molecule type" value="Genomic_DNA"/>
</dbReference>
<feature type="transmembrane region" description="Helical" evidence="3">
    <location>
        <begin position="27"/>
        <end position="47"/>
    </location>
</feature>
<accession>A0A0Q0XIX4</accession>
<dbReference type="GO" id="GO:0007155">
    <property type="term" value="P:cell adhesion"/>
    <property type="evidence" value="ECO:0007669"/>
    <property type="project" value="InterPro"/>
</dbReference>
<evidence type="ECO:0000259" key="4">
    <source>
        <dbReference type="Pfam" id="PF18962"/>
    </source>
</evidence>
<dbReference type="NCBIfam" id="TIGR04183">
    <property type="entry name" value="Por_Secre_tail"/>
    <property type="match status" value="1"/>
</dbReference>
<keyword evidence="3" id="KW-0812">Transmembrane</keyword>
<keyword evidence="2" id="KW-0106">Calcium</keyword>
<dbReference type="InterPro" id="IPR026444">
    <property type="entry name" value="Secre_tail"/>
</dbReference>
<evidence type="ECO:0000256" key="3">
    <source>
        <dbReference type="SAM" id="Phobius"/>
    </source>
</evidence>